<evidence type="ECO:0000256" key="5">
    <source>
        <dbReference type="ARBA" id="ARBA00023163"/>
    </source>
</evidence>
<feature type="region of interest" description="Disordered" evidence="6">
    <location>
        <begin position="706"/>
        <end position="725"/>
    </location>
</feature>
<evidence type="ECO:0000256" key="3">
    <source>
        <dbReference type="ARBA" id="ARBA00023082"/>
    </source>
</evidence>
<feature type="region of interest" description="Disordered" evidence="6">
    <location>
        <begin position="314"/>
        <end position="353"/>
    </location>
</feature>
<dbReference type="InterPro" id="IPR007627">
    <property type="entry name" value="RNA_pol_sigma70_r2"/>
</dbReference>
<gene>
    <name evidence="10" type="ORF">ACFOY2_42680</name>
</gene>
<dbReference type="InterPro" id="IPR013325">
    <property type="entry name" value="RNA_pol_sigma_r2"/>
</dbReference>
<organism evidence="10 11">
    <name type="scientific">Nonomuraea purpurea</name>
    <dbReference type="NCBI Taxonomy" id="1849276"/>
    <lineage>
        <taxon>Bacteria</taxon>
        <taxon>Bacillati</taxon>
        <taxon>Actinomycetota</taxon>
        <taxon>Actinomycetes</taxon>
        <taxon>Streptosporangiales</taxon>
        <taxon>Streptosporangiaceae</taxon>
        <taxon>Nonomuraea</taxon>
    </lineage>
</organism>
<protein>
    <submittedName>
        <fullName evidence="10">Sigma-70 family RNA polymerase sigma factor</fullName>
    </submittedName>
</protein>
<evidence type="ECO:0000256" key="2">
    <source>
        <dbReference type="ARBA" id="ARBA00023015"/>
    </source>
</evidence>
<keyword evidence="7" id="KW-0472">Membrane</keyword>
<dbReference type="Pfam" id="PF04542">
    <property type="entry name" value="Sigma70_r2"/>
    <property type="match status" value="1"/>
</dbReference>
<keyword evidence="5" id="KW-0804">Transcription</keyword>
<feature type="transmembrane region" description="Helical" evidence="7">
    <location>
        <begin position="285"/>
        <end position="305"/>
    </location>
</feature>
<dbReference type="InterPro" id="IPR041916">
    <property type="entry name" value="Anti_sigma_zinc_sf"/>
</dbReference>
<accession>A0ABV8GJL9</accession>
<keyword evidence="2" id="KW-0805">Transcription regulation</keyword>
<evidence type="ECO:0000313" key="11">
    <source>
        <dbReference type="Proteomes" id="UP001595851"/>
    </source>
</evidence>
<dbReference type="SUPFAM" id="SSF88946">
    <property type="entry name" value="Sigma2 domain of RNA polymerase sigma factors"/>
    <property type="match status" value="1"/>
</dbReference>
<evidence type="ECO:0000256" key="6">
    <source>
        <dbReference type="SAM" id="MobiDB-lite"/>
    </source>
</evidence>
<feature type="domain" description="RNA polymerase sigma-70 region 2" evidence="8">
    <location>
        <begin position="27"/>
        <end position="93"/>
    </location>
</feature>
<dbReference type="Pfam" id="PF13490">
    <property type="entry name" value="zf-HC2"/>
    <property type="match status" value="1"/>
</dbReference>
<dbReference type="Gene3D" id="1.10.10.10">
    <property type="entry name" value="Winged helix-like DNA-binding domain superfamily/Winged helix DNA-binding domain"/>
    <property type="match status" value="1"/>
</dbReference>
<dbReference type="Gene3D" id="1.10.1740.10">
    <property type="match status" value="1"/>
</dbReference>
<keyword evidence="7" id="KW-0812">Transmembrane</keyword>
<dbReference type="InterPro" id="IPR013324">
    <property type="entry name" value="RNA_pol_sigma_r3/r4-like"/>
</dbReference>
<dbReference type="InterPro" id="IPR014284">
    <property type="entry name" value="RNA_pol_sigma-70_dom"/>
</dbReference>
<feature type="domain" description="Putative zinc-finger" evidence="9">
    <location>
        <begin position="190"/>
        <end position="224"/>
    </location>
</feature>
<keyword evidence="4" id="KW-0238">DNA-binding</keyword>
<keyword evidence="3" id="KW-0731">Sigma factor</keyword>
<keyword evidence="7" id="KW-1133">Transmembrane helix</keyword>
<feature type="compositionally biased region" description="Pro residues" evidence="6">
    <location>
        <begin position="329"/>
        <end position="346"/>
    </location>
</feature>
<dbReference type="Gene3D" id="1.10.10.1320">
    <property type="entry name" value="Anti-sigma factor, zinc-finger domain"/>
    <property type="match status" value="1"/>
</dbReference>
<evidence type="ECO:0000256" key="4">
    <source>
        <dbReference type="ARBA" id="ARBA00023125"/>
    </source>
</evidence>
<proteinExistence type="inferred from homology"/>
<dbReference type="NCBIfam" id="TIGR02937">
    <property type="entry name" value="sigma70-ECF"/>
    <property type="match status" value="1"/>
</dbReference>
<feature type="compositionally biased region" description="Low complexity" evidence="6">
    <location>
        <begin position="319"/>
        <end position="328"/>
    </location>
</feature>
<comment type="similarity">
    <text evidence="1">Belongs to the sigma-70 factor family. ECF subfamily.</text>
</comment>
<dbReference type="PANTHER" id="PTHR43133">
    <property type="entry name" value="RNA POLYMERASE ECF-TYPE SIGMA FACTO"/>
    <property type="match status" value="1"/>
</dbReference>
<dbReference type="RefSeq" id="WP_379533841.1">
    <property type="nucleotide sequence ID" value="NZ_JBHSBI010000031.1"/>
</dbReference>
<sequence length="779" mass="81674">MGVESPQSDADLLQAVRKGNAAAYGQLYERHVAAARALARQLVRGAEVEDVVAEAFTKILDLVGRGGGPDSGFRTYLLTVVRRTVYDRSRIESRQVTTGEIELYDPGTPFVDPALVGLERSLIARAYLSLPERWRAVLWHTEVEKAKPAEVAPLLGLSPNGVAALAYRAREGLRQAYLQMHLSSSTQQDCRPALGQMGAYVRGGLARRESKAIDEHVSGCEECHGVLLELTDVNRGLRVMVGPLIAGPLFGGYAAALAKSAGAGGGAGGPARVLGRMRRASKGRLAAVAGGMAVCVAMAGALLLVSDEKPIKKPATTQVAQPPVSQRPVPVPVPMPSEEPPAPVPPKTGKTPGGARLRATIDPLGALVRARPGIVAIRLRNYGGSPSDDLAAFVRLPAGVTLVPPLRRGHGMAVSGPVGTVDGWACRPVRGGARCARAPLEAGQGTAVFLRVLVADEAPEGAGPALRVEAGSVQVKAQAEEGVRQTGAPARFATDGKVAVKAIGNSLLSCPEERAGCVEARRRQGAQRDNDLWPMIALDQDDSSDTSSSSAAELALPKNSQVVWAGLYWSASGERSGPIKIRPPGRHSYLTVRPSQVTRRELPLGPAYQAFADVSGLVGNARRNGVWWAADVPTEEGVSRHAGWSLVVIVTDPAQPYSQAMVLDTATVVGGKSRRVRIPLGGLSPAASPARVELVTWEGDADLKGDKVSLGSGPLTPEGGDRDRENVFDGSSNGASEMTFGTDVDTVNAELGVDPALTIATDKDVVLFGVIALSVRARS</sequence>
<evidence type="ECO:0000259" key="8">
    <source>
        <dbReference type="Pfam" id="PF04542"/>
    </source>
</evidence>
<comment type="caution">
    <text evidence="10">The sequence shown here is derived from an EMBL/GenBank/DDBJ whole genome shotgun (WGS) entry which is preliminary data.</text>
</comment>
<reference evidence="11" key="1">
    <citation type="journal article" date="2019" name="Int. J. Syst. Evol. Microbiol.">
        <title>The Global Catalogue of Microorganisms (GCM) 10K type strain sequencing project: providing services to taxonomists for standard genome sequencing and annotation.</title>
        <authorList>
            <consortium name="The Broad Institute Genomics Platform"/>
            <consortium name="The Broad Institute Genome Sequencing Center for Infectious Disease"/>
            <person name="Wu L."/>
            <person name="Ma J."/>
        </authorList>
    </citation>
    <scope>NUCLEOTIDE SEQUENCE [LARGE SCALE GENOMIC DNA]</scope>
    <source>
        <strain evidence="11">TBRC 1276</strain>
    </source>
</reference>
<evidence type="ECO:0000313" key="10">
    <source>
        <dbReference type="EMBL" id="MFC4013993.1"/>
    </source>
</evidence>
<dbReference type="EMBL" id="JBHSBI010000031">
    <property type="protein sequence ID" value="MFC4013993.1"/>
    <property type="molecule type" value="Genomic_DNA"/>
</dbReference>
<dbReference type="SUPFAM" id="SSF88659">
    <property type="entry name" value="Sigma3 and sigma4 domains of RNA polymerase sigma factors"/>
    <property type="match status" value="1"/>
</dbReference>
<dbReference type="PANTHER" id="PTHR43133:SF8">
    <property type="entry name" value="RNA POLYMERASE SIGMA FACTOR HI_1459-RELATED"/>
    <property type="match status" value="1"/>
</dbReference>
<keyword evidence="11" id="KW-1185">Reference proteome</keyword>
<evidence type="ECO:0000256" key="1">
    <source>
        <dbReference type="ARBA" id="ARBA00010641"/>
    </source>
</evidence>
<evidence type="ECO:0000256" key="7">
    <source>
        <dbReference type="SAM" id="Phobius"/>
    </source>
</evidence>
<dbReference type="InterPro" id="IPR027383">
    <property type="entry name" value="Znf_put"/>
</dbReference>
<dbReference type="Proteomes" id="UP001595851">
    <property type="component" value="Unassembled WGS sequence"/>
</dbReference>
<name>A0ABV8GJL9_9ACTN</name>
<dbReference type="InterPro" id="IPR039425">
    <property type="entry name" value="RNA_pol_sigma-70-like"/>
</dbReference>
<dbReference type="InterPro" id="IPR036388">
    <property type="entry name" value="WH-like_DNA-bd_sf"/>
</dbReference>
<evidence type="ECO:0000259" key="9">
    <source>
        <dbReference type="Pfam" id="PF13490"/>
    </source>
</evidence>